<sequence length="130" mass="14779">MITYSGPILILVFLLLTIIISAYEKLFVWNKTLKDYVEMYKNHLPPFLVKLSLIIILGLEIIVTSFLALGIYDIIVDQDISLSEIGLIITGVLFLILLIGLRILQDYRGAGRTAIYFLLVVFGLFWIQSI</sequence>
<reference evidence="4 7" key="3">
    <citation type="submission" date="2018-03" db="EMBL/GenBank/DDBJ databases">
        <title>Genomic Encyclopedia of Archaeal and Bacterial Type Strains, Phase II (KMG-II): from individual species to whole genera.</title>
        <authorList>
            <person name="Goeker M."/>
        </authorList>
    </citation>
    <scope>NUCLEOTIDE SEQUENCE [LARGE SCALE GENOMIC DNA]</scope>
    <source>
        <strain evidence="4 7">DSM 22727</strain>
    </source>
</reference>
<dbReference type="Proteomes" id="UP000028531">
    <property type="component" value="Unassembled WGS sequence"/>
</dbReference>
<dbReference type="RefSeq" id="WP_036583253.1">
    <property type="nucleotide sequence ID" value="NZ_CP136694.1"/>
</dbReference>
<evidence type="ECO:0000313" key="5">
    <source>
        <dbReference type="Proteomes" id="UP000028531"/>
    </source>
</evidence>
<feature type="transmembrane region" description="Helical" evidence="1">
    <location>
        <begin position="113"/>
        <end position="129"/>
    </location>
</feature>
<dbReference type="GeneID" id="90596749"/>
<organism evidence="3 5">
    <name type="scientific">Nonlabens ulvanivorans</name>
    <name type="common">Persicivirga ulvanivorans</name>
    <dbReference type="NCBI Taxonomy" id="906888"/>
    <lineage>
        <taxon>Bacteria</taxon>
        <taxon>Pseudomonadati</taxon>
        <taxon>Bacteroidota</taxon>
        <taxon>Flavobacteriia</taxon>
        <taxon>Flavobacteriales</taxon>
        <taxon>Flavobacteriaceae</taxon>
        <taxon>Nonlabens</taxon>
    </lineage>
</organism>
<reference evidence="3 5" key="2">
    <citation type="submission" date="2014-07" db="EMBL/GenBank/DDBJ databases">
        <title>Draft genome sequence of Nonlabens ulvanivorans, an ulvan degrading bacterium.</title>
        <authorList>
            <person name="Kopel M."/>
            <person name="Helbert W."/>
            <person name="Henrissat B."/>
            <person name="Doniger T."/>
            <person name="Banin E."/>
        </authorList>
    </citation>
    <scope>NUCLEOTIDE SEQUENCE [LARGE SCALE GENOMIC DNA]</scope>
    <source>
        <strain evidence="3 5">PLR</strain>
    </source>
</reference>
<keyword evidence="7" id="KW-1185">Reference proteome</keyword>
<dbReference type="EMBL" id="BBNT01000001">
    <property type="protein sequence ID" value="GAL73946.1"/>
    <property type="molecule type" value="Genomic_DNA"/>
</dbReference>
<feature type="transmembrane region" description="Helical" evidence="1">
    <location>
        <begin position="6"/>
        <end position="26"/>
    </location>
</feature>
<dbReference type="EMBL" id="PVNA01000001">
    <property type="protein sequence ID" value="PRX15274.1"/>
    <property type="molecule type" value="Genomic_DNA"/>
</dbReference>
<protein>
    <recommendedName>
        <fullName evidence="8">DoxX family protein</fullName>
    </recommendedName>
</protein>
<keyword evidence="1" id="KW-0812">Transmembrane</keyword>
<gene>
    <name evidence="3" type="ORF">IL45_09810</name>
    <name evidence="2" type="ORF">JCM19275_2793</name>
    <name evidence="4" type="ORF">LY02_00489</name>
</gene>
<evidence type="ECO:0000313" key="7">
    <source>
        <dbReference type="Proteomes" id="UP000239997"/>
    </source>
</evidence>
<dbReference type="Proteomes" id="UP000029647">
    <property type="component" value="Unassembled WGS sequence"/>
</dbReference>
<feature type="transmembrane region" description="Helical" evidence="1">
    <location>
        <begin position="47"/>
        <end position="75"/>
    </location>
</feature>
<dbReference type="AlphaFoldDB" id="A0A084JU04"/>
<evidence type="ECO:0008006" key="8">
    <source>
        <dbReference type="Google" id="ProtNLM"/>
    </source>
</evidence>
<evidence type="ECO:0000313" key="4">
    <source>
        <dbReference type="EMBL" id="PRX15274.1"/>
    </source>
</evidence>
<feature type="transmembrane region" description="Helical" evidence="1">
    <location>
        <begin position="81"/>
        <end position="101"/>
    </location>
</feature>
<keyword evidence="1" id="KW-1133">Transmembrane helix</keyword>
<accession>A0A084JU04</accession>
<proteinExistence type="predicted"/>
<evidence type="ECO:0000313" key="2">
    <source>
        <dbReference type="EMBL" id="GAL73946.1"/>
    </source>
</evidence>
<comment type="caution">
    <text evidence="3">The sequence shown here is derived from an EMBL/GenBank/DDBJ whole genome shotgun (WGS) entry which is preliminary data.</text>
</comment>
<dbReference type="EMBL" id="JPJI01000032">
    <property type="protein sequence ID" value="KEZ92438.1"/>
    <property type="molecule type" value="Genomic_DNA"/>
</dbReference>
<evidence type="ECO:0000313" key="6">
    <source>
        <dbReference type="Proteomes" id="UP000029647"/>
    </source>
</evidence>
<keyword evidence="1" id="KW-0472">Membrane</keyword>
<dbReference type="Proteomes" id="UP000239997">
    <property type="component" value="Unassembled WGS sequence"/>
</dbReference>
<evidence type="ECO:0000256" key="1">
    <source>
        <dbReference type="SAM" id="Phobius"/>
    </source>
</evidence>
<evidence type="ECO:0000313" key="3">
    <source>
        <dbReference type="EMBL" id="KEZ92438.1"/>
    </source>
</evidence>
<reference evidence="2 6" key="1">
    <citation type="journal article" date="2014" name="Genome Announc.">
        <title>Draft Genome Sequences of Marine Flavobacterium Nonlabens Strains NR17, NR24, NR27, NR32, NR33, and Ara13.</title>
        <authorList>
            <person name="Nakanishi M."/>
            <person name="Meirelles P."/>
            <person name="Suzuki R."/>
            <person name="Takatani N."/>
            <person name="Mino S."/>
            <person name="Suda W."/>
            <person name="Oshima K."/>
            <person name="Hattori M."/>
            <person name="Ohkuma M."/>
            <person name="Hosokawa M."/>
            <person name="Miyashita K."/>
            <person name="Thompson F.L."/>
            <person name="Niwa A."/>
            <person name="Sawabe T."/>
            <person name="Sawabe T."/>
        </authorList>
    </citation>
    <scope>NUCLEOTIDE SEQUENCE [LARGE SCALE GENOMIC DNA]</scope>
    <source>
        <strain evidence="2">JCM 19275</strain>
        <strain evidence="6">JCM19275</strain>
    </source>
</reference>
<name>A0A084JU04_NONUL</name>